<feature type="transmembrane region" description="Helical" evidence="1">
    <location>
        <begin position="348"/>
        <end position="371"/>
    </location>
</feature>
<evidence type="ECO:0000256" key="1">
    <source>
        <dbReference type="SAM" id="Phobius"/>
    </source>
</evidence>
<feature type="transmembrane region" description="Helical" evidence="1">
    <location>
        <begin position="50"/>
        <end position="70"/>
    </location>
</feature>
<gene>
    <name evidence="2" type="ORF">E2C01_019889</name>
</gene>
<accession>A0A5B7DYG5</accession>
<name>A0A5B7DYG5_PORTR</name>
<keyword evidence="1" id="KW-0472">Membrane</keyword>
<proteinExistence type="predicted"/>
<sequence>MLSPSCHSSTAMVVWAVVARVAESLPTFLQRRVPSRYNVMPGLREIFRRAQMMHLGGLVCLTVLVVAMVYHEDTRTLTHLKKGVANSYLALVPPHPDGLDTGQLWDVISQLVTSAVLNQNITHNGTFKGAVSLRQFRLTQNETQSFFPDCDFSRLDKTPMQAPNSTKVPQAYRYRAVEQVTWVQGHRCPYPPEGYSVYLGDLKGYAGGGNATVMFSGVNVTINLGVNPLEVLNESLSILDDLKRHSWVDSLTMALLVTFLAAQPSSATPTAITVIFENPVQRGDEDSNPVPRWWSSHFVVAVDLRSNDVVTVLLTVFPFVHVVVMWFEANVPFALMLTDRGEAARRCITLVTAVHVTVLALHIAAVCLHYSSLYEALEEVSKYYVSFDMRFNPENYEDGNTSQILPVSAEEGKRVGQESEAKEGRDKKVLGLKWDPEYRISVRRITLARILYLKATSWMLLSIEVMLYLASFTLFQQHYSHTILIAMRTIRGGTFLATVTVGPLLALLVLTSYLLHRAHPVQGGEGFHTFASAFRDTVNAALGVGRGVVVPNTTMEWVVWVTLVAVGVVVTLLFWRVCLSPQESRTMSTQRLPLHPL</sequence>
<keyword evidence="1" id="KW-0812">Transmembrane</keyword>
<feature type="transmembrane region" description="Helical" evidence="1">
    <location>
        <begin position="557"/>
        <end position="578"/>
    </location>
</feature>
<keyword evidence="3" id="KW-1185">Reference proteome</keyword>
<feature type="transmembrane region" description="Helical" evidence="1">
    <location>
        <begin position="455"/>
        <end position="475"/>
    </location>
</feature>
<comment type="caution">
    <text evidence="2">The sequence shown here is derived from an EMBL/GenBank/DDBJ whole genome shotgun (WGS) entry which is preliminary data.</text>
</comment>
<dbReference type="Proteomes" id="UP000324222">
    <property type="component" value="Unassembled WGS sequence"/>
</dbReference>
<dbReference type="AlphaFoldDB" id="A0A5B7DYG5"/>
<evidence type="ECO:0000313" key="2">
    <source>
        <dbReference type="EMBL" id="MPC26742.1"/>
    </source>
</evidence>
<feature type="transmembrane region" description="Helical" evidence="1">
    <location>
        <begin position="309"/>
        <end position="327"/>
    </location>
</feature>
<organism evidence="2 3">
    <name type="scientific">Portunus trituberculatus</name>
    <name type="common">Swimming crab</name>
    <name type="synonym">Neptunus trituberculatus</name>
    <dbReference type="NCBI Taxonomy" id="210409"/>
    <lineage>
        <taxon>Eukaryota</taxon>
        <taxon>Metazoa</taxon>
        <taxon>Ecdysozoa</taxon>
        <taxon>Arthropoda</taxon>
        <taxon>Crustacea</taxon>
        <taxon>Multicrustacea</taxon>
        <taxon>Malacostraca</taxon>
        <taxon>Eumalacostraca</taxon>
        <taxon>Eucarida</taxon>
        <taxon>Decapoda</taxon>
        <taxon>Pleocyemata</taxon>
        <taxon>Brachyura</taxon>
        <taxon>Eubrachyura</taxon>
        <taxon>Portunoidea</taxon>
        <taxon>Portunidae</taxon>
        <taxon>Portuninae</taxon>
        <taxon>Portunus</taxon>
    </lineage>
</organism>
<protein>
    <submittedName>
        <fullName evidence="2">Uncharacterized protein</fullName>
    </submittedName>
</protein>
<dbReference type="EMBL" id="VSRR010001644">
    <property type="protein sequence ID" value="MPC26742.1"/>
    <property type="molecule type" value="Genomic_DNA"/>
</dbReference>
<evidence type="ECO:0000313" key="3">
    <source>
        <dbReference type="Proteomes" id="UP000324222"/>
    </source>
</evidence>
<keyword evidence="1" id="KW-1133">Transmembrane helix</keyword>
<reference evidence="2 3" key="1">
    <citation type="submission" date="2019-05" db="EMBL/GenBank/DDBJ databases">
        <title>Another draft genome of Portunus trituberculatus and its Hox gene families provides insights of decapod evolution.</title>
        <authorList>
            <person name="Jeong J.-H."/>
            <person name="Song I."/>
            <person name="Kim S."/>
            <person name="Choi T."/>
            <person name="Kim D."/>
            <person name="Ryu S."/>
            <person name="Kim W."/>
        </authorList>
    </citation>
    <scope>NUCLEOTIDE SEQUENCE [LARGE SCALE GENOMIC DNA]</scope>
    <source>
        <tissue evidence="2">Muscle</tissue>
    </source>
</reference>
<feature type="transmembrane region" description="Helical" evidence="1">
    <location>
        <begin position="495"/>
        <end position="515"/>
    </location>
</feature>